<proteinExistence type="inferred from homology"/>
<keyword evidence="4 10" id="KW-0813">Transport</keyword>
<comment type="similarity">
    <text evidence="3 10">Belongs to the ATPase gamma chain family.</text>
</comment>
<comment type="function">
    <text evidence="1 10">Produces ATP from ADP in the presence of a proton gradient across the membrane. The gamma chain is believed to be important in regulating ATPase activity and the flow of protons through the CF(0) complex.</text>
</comment>
<comment type="subcellular location">
    <subcellularLocation>
        <location evidence="10">Cell membrane</location>
        <topology evidence="10">Peripheral membrane protein</topology>
    </subcellularLocation>
    <subcellularLocation>
        <location evidence="2">Membrane</location>
        <topology evidence="2">Peripheral membrane protein</topology>
    </subcellularLocation>
</comment>
<evidence type="ECO:0000256" key="8">
    <source>
        <dbReference type="ARBA" id="ARBA00023196"/>
    </source>
</evidence>
<evidence type="ECO:0000256" key="4">
    <source>
        <dbReference type="ARBA" id="ARBA00022448"/>
    </source>
</evidence>
<dbReference type="InterPro" id="IPR000131">
    <property type="entry name" value="ATP_synth_F1_gsu"/>
</dbReference>
<evidence type="ECO:0000256" key="7">
    <source>
        <dbReference type="ARBA" id="ARBA00023136"/>
    </source>
</evidence>
<keyword evidence="6 10" id="KW-0406">Ion transport</keyword>
<accession>E1QY05</accession>
<dbReference type="NCBIfam" id="TIGR01146">
    <property type="entry name" value="ATPsyn_F1gamma"/>
    <property type="match status" value="1"/>
</dbReference>
<keyword evidence="5 10" id="KW-0375">Hydrogen ion transport</keyword>
<dbReference type="STRING" id="633147.Olsu_0137"/>
<dbReference type="EMBL" id="CP002106">
    <property type="protein sequence ID" value="ADK67269.1"/>
    <property type="molecule type" value="Genomic_DNA"/>
</dbReference>
<dbReference type="GO" id="GO:0046933">
    <property type="term" value="F:proton-transporting ATP synthase activity, rotational mechanism"/>
    <property type="evidence" value="ECO:0007669"/>
    <property type="project" value="UniProtKB-UniRule"/>
</dbReference>
<dbReference type="PANTHER" id="PTHR11693:SF22">
    <property type="entry name" value="ATP SYNTHASE SUBUNIT GAMMA, MITOCHONDRIAL"/>
    <property type="match status" value="1"/>
</dbReference>
<dbReference type="HAMAP" id="MF_00815">
    <property type="entry name" value="ATP_synth_gamma_bact"/>
    <property type="match status" value="1"/>
</dbReference>
<dbReference type="CDD" id="cd12151">
    <property type="entry name" value="F1-ATPase_gamma"/>
    <property type="match status" value="1"/>
</dbReference>
<sequence length="304" mass="33997">MANLREISRRMGSIKSTMQITRTMEMISTARIQKALARAEAASPYKDAITNMLANVAGCGFDSSQPLLARHGQERHVTFILVASDRGLAGGFNILQQRAVEHEMRALAKSGIKSSVITCGRKPTEYFTYRKITPVLSFVGISSEPNMDEADRIASYVMDAYTSGKTDRVMLLYWHAKNRVDQTQVTDQLLPITRERLMMPNRPRHLEAMSQVERTRAPEYSFEPSAAEVMGYLMPAYFRTVIFHALLDSAAAEHGARRRAMQSATDNAKEVLDSLNRTYNRERQGAITTELNEIIGGASALEDN</sequence>
<dbReference type="HOGENOM" id="CLU_050669_0_1_11"/>
<evidence type="ECO:0000256" key="3">
    <source>
        <dbReference type="ARBA" id="ARBA00007681"/>
    </source>
</evidence>
<dbReference type="Proteomes" id="UP000000333">
    <property type="component" value="Chromosome"/>
</dbReference>
<dbReference type="InterPro" id="IPR035968">
    <property type="entry name" value="ATP_synth_F1_ATPase_gsu"/>
</dbReference>
<dbReference type="KEGG" id="ols:Olsu_0137"/>
<keyword evidence="7 10" id="KW-0472">Membrane</keyword>
<name>E1QY05_OLSUV</name>
<evidence type="ECO:0000256" key="1">
    <source>
        <dbReference type="ARBA" id="ARBA00003456"/>
    </source>
</evidence>
<dbReference type="RefSeq" id="WP_013251021.1">
    <property type="nucleotide sequence ID" value="NC_014363.1"/>
</dbReference>
<gene>
    <name evidence="10" type="primary">atpG</name>
    <name evidence="11" type="ordered locus">Olsu_0137</name>
</gene>
<dbReference type="eggNOG" id="COG0224">
    <property type="taxonomic scope" value="Bacteria"/>
</dbReference>
<dbReference type="GO" id="GO:0045259">
    <property type="term" value="C:proton-transporting ATP synthase complex"/>
    <property type="evidence" value="ECO:0007669"/>
    <property type="project" value="UniProtKB-KW"/>
</dbReference>
<evidence type="ECO:0000256" key="10">
    <source>
        <dbReference type="HAMAP-Rule" id="MF_00815"/>
    </source>
</evidence>
<dbReference type="OrthoDB" id="9812769at2"/>
<keyword evidence="9 10" id="KW-0066">ATP synthesis</keyword>
<evidence type="ECO:0000256" key="6">
    <source>
        <dbReference type="ARBA" id="ARBA00023065"/>
    </source>
</evidence>
<dbReference type="AlphaFoldDB" id="E1QY05"/>
<dbReference type="Pfam" id="PF00231">
    <property type="entry name" value="ATP-synt"/>
    <property type="match status" value="1"/>
</dbReference>
<evidence type="ECO:0000313" key="12">
    <source>
        <dbReference type="Proteomes" id="UP000000333"/>
    </source>
</evidence>
<dbReference type="PROSITE" id="PS00153">
    <property type="entry name" value="ATPASE_GAMMA"/>
    <property type="match status" value="1"/>
</dbReference>
<keyword evidence="8 10" id="KW-0139">CF(1)</keyword>
<dbReference type="GO" id="GO:0042777">
    <property type="term" value="P:proton motive force-driven plasma membrane ATP synthesis"/>
    <property type="evidence" value="ECO:0007669"/>
    <property type="project" value="UniProtKB-UniRule"/>
</dbReference>
<dbReference type="GO" id="GO:0005524">
    <property type="term" value="F:ATP binding"/>
    <property type="evidence" value="ECO:0007669"/>
    <property type="project" value="UniProtKB-UniRule"/>
</dbReference>
<dbReference type="PRINTS" id="PR00126">
    <property type="entry name" value="ATPASEGAMMA"/>
</dbReference>
<dbReference type="GO" id="GO:0005886">
    <property type="term" value="C:plasma membrane"/>
    <property type="evidence" value="ECO:0007669"/>
    <property type="project" value="UniProtKB-SubCell"/>
</dbReference>
<comment type="subunit">
    <text evidence="10">F-type ATPases have 2 components, CF(1) - the catalytic core - and CF(0) - the membrane proton channel. CF(1) has five subunits: alpha(3), beta(3), gamma(1), delta(1), epsilon(1). CF(0) has three main subunits: a, b and c.</text>
</comment>
<protein>
    <recommendedName>
        <fullName evidence="10">ATP synthase gamma chain</fullName>
    </recommendedName>
    <alternativeName>
        <fullName evidence="10">ATP synthase F1 sector gamma subunit</fullName>
    </alternativeName>
    <alternativeName>
        <fullName evidence="10">F-ATPase gamma subunit</fullName>
    </alternativeName>
</protein>
<evidence type="ECO:0000256" key="2">
    <source>
        <dbReference type="ARBA" id="ARBA00004170"/>
    </source>
</evidence>
<keyword evidence="10" id="KW-1003">Cell membrane</keyword>
<reference evidence="11 12" key="1">
    <citation type="journal article" date="2010" name="Stand. Genomic Sci.">
        <title>Complete genome sequence of Olsenella uli type strain (VPI D76D-27C).</title>
        <authorList>
            <person name="Goker M."/>
            <person name="Held B."/>
            <person name="Lucas S."/>
            <person name="Nolan M."/>
            <person name="Yasawong M."/>
            <person name="Glavina Del Rio T."/>
            <person name="Tice H."/>
            <person name="Cheng J.F."/>
            <person name="Bruce D."/>
            <person name="Detter J.C."/>
            <person name="Tapia R."/>
            <person name="Han C."/>
            <person name="Goodwin L."/>
            <person name="Pitluck S."/>
            <person name="Liolios K."/>
            <person name="Ivanova N."/>
            <person name="Mavromatis K."/>
            <person name="Mikhailova N."/>
            <person name="Pati A."/>
            <person name="Chen A."/>
            <person name="Palaniappan K."/>
            <person name="Land M."/>
            <person name="Hauser L."/>
            <person name="Chang Y.J."/>
            <person name="Jeffries C.D."/>
            <person name="Rohde M."/>
            <person name="Sikorski J."/>
            <person name="Pukall R."/>
            <person name="Woyke T."/>
            <person name="Bristow J."/>
            <person name="Eisen J.A."/>
            <person name="Markowitz V."/>
            <person name="Hugenholtz P."/>
            <person name="Kyrpides N.C."/>
            <person name="Klenk H.P."/>
            <person name="Lapidus A."/>
        </authorList>
    </citation>
    <scope>NUCLEOTIDE SEQUENCE [LARGE SCALE GENOMIC DNA]</scope>
    <source>
        <strain evidence="12">ATCC 49627 / DSM 7084 / CIP 109912 / JCM 12494 / NCIMB 702895 / VPI D76D-27C</strain>
    </source>
</reference>
<evidence type="ECO:0000256" key="5">
    <source>
        <dbReference type="ARBA" id="ARBA00022781"/>
    </source>
</evidence>
<dbReference type="PATRIC" id="fig|633147.7.peg.1632"/>
<dbReference type="SUPFAM" id="SSF52943">
    <property type="entry name" value="ATP synthase (F1-ATPase), gamma subunit"/>
    <property type="match status" value="1"/>
</dbReference>
<dbReference type="PANTHER" id="PTHR11693">
    <property type="entry name" value="ATP SYNTHASE GAMMA CHAIN"/>
    <property type="match status" value="1"/>
</dbReference>
<evidence type="ECO:0000256" key="9">
    <source>
        <dbReference type="ARBA" id="ARBA00023310"/>
    </source>
</evidence>
<dbReference type="GeneID" id="78511613"/>
<keyword evidence="12" id="KW-1185">Reference proteome</keyword>
<dbReference type="InterPro" id="IPR023632">
    <property type="entry name" value="ATP_synth_F1_gsu_CS"/>
</dbReference>
<evidence type="ECO:0000313" key="11">
    <source>
        <dbReference type="EMBL" id="ADK67269.1"/>
    </source>
</evidence>
<dbReference type="Gene3D" id="3.40.1380.10">
    <property type="match status" value="1"/>
</dbReference>
<organism evidence="11 12">
    <name type="scientific">Olsenella uli (strain ATCC 49627 / DSM 7084 / CCUG 31166 / CIP 109912 / JCM 12494 / LMG 11480 / NCIMB 702895 / VPI D76D-27C)</name>
    <name type="common">Lactobacillus uli</name>
    <dbReference type="NCBI Taxonomy" id="633147"/>
    <lineage>
        <taxon>Bacteria</taxon>
        <taxon>Bacillati</taxon>
        <taxon>Actinomycetota</taxon>
        <taxon>Coriobacteriia</taxon>
        <taxon>Coriobacteriales</taxon>
        <taxon>Atopobiaceae</taxon>
        <taxon>Olsenella</taxon>
    </lineage>
</organism>
<dbReference type="Gene3D" id="1.10.287.80">
    <property type="entry name" value="ATP synthase, gamma subunit, helix hairpin domain"/>
    <property type="match status" value="1"/>
</dbReference>